<dbReference type="GO" id="GO:0016491">
    <property type="term" value="F:oxidoreductase activity"/>
    <property type="evidence" value="ECO:0007669"/>
    <property type="project" value="InterPro"/>
</dbReference>
<dbReference type="Gene3D" id="1.10.1200.10">
    <property type="entry name" value="ACP-like"/>
    <property type="match status" value="2"/>
</dbReference>
<dbReference type="GO" id="GO:0004312">
    <property type="term" value="F:fatty acid synthase activity"/>
    <property type="evidence" value="ECO:0007669"/>
    <property type="project" value="TreeGrafter"/>
</dbReference>
<dbReference type="GO" id="GO:0031177">
    <property type="term" value="F:phosphopantetheine binding"/>
    <property type="evidence" value="ECO:0007669"/>
    <property type="project" value="InterPro"/>
</dbReference>
<dbReference type="EMBL" id="CAMXCT020002130">
    <property type="protein sequence ID" value="CAL1149265.1"/>
    <property type="molecule type" value="Genomic_DNA"/>
</dbReference>
<dbReference type="SMART" id="SM00822">
    <property type="entry name" value="PKS_KR"/>
    <property type="match status" value="1"/>
</dbReference>
<feature type="domain" description="Ketosynthase family 3 (KS3)" evidence="7">
    <location>
        <begin position="1423"/>
        <end position="1846"/>
    </location>
</feature>
<dbReference type="InterPro" id="IPR049551">
    <property type="entry name" value="PKS_DH_C"/>
</dbReference>
<dbReference type="InterPro" id="IPR013968">
    <property type="entry name" value="PKS_KR"/>
</dbReference>
<dbReference type="CDD" id="cd05195">
    <property type="entry name" value="enoyl_red"/>
    <property type="match status" value="1"/>
</dbReference>
<evidence type="ECO:0000313" key="11">
    <source>
        <dbReference type="Proteomes" id="UP001152797"/>
    </source>
</evidence>
<dbReference type="Pfam" id="PF21089">
    <property type="entry name" value="PKS_DH_N"/>
    <property type="match status" value="2"/>
</dbReference>
<reference evidence="10 11" key="2">
    <citation type="submission" date="2024-05" db="EMBL/GenBank/DDBJ databases">
        <authorList>
            <person name="Chen Y."/>
            <person name="Shah S."/>
            <person name="Dougan E. K."/>
            <person name="Thang M."/>
            <person name="Chan C."/>
        </authorList>
    </citation>
    <scope>NUCLEOTIDE SEQUENCE [LARGE SCALE GENOMIC DNA]</scope>
</reference>
<dbReference type="InterPro" id="IPR020807">
    <property type="entry name" value="PKS_DH"/>
</dbReference>
<dbReference type="GO" id="GO:0005737">
    <property type="term" value="C:cytoplasm"/>
    <property type="evidence" value="ECO:0007669"/>
    <property type="project" value="TreeGrafter"/>
</dbReference>
<dbReference type="SMART" id="SM00823">
    <property type="entry name" value="PKS_PP"/>
    <property type="match status" value="2"/>
</dbReference>
<dbReference type="InterPro" id="IPR049552">
    <property type="entry name" value="PKS_DH_N"/>
</dbReference>
<dbReference type="InterPro" id="IPR020843">
    <property type="entry name" value="ER"/>
</dbReference>
<evidence type="ECO:0000256" key="1">
    <source>
        <dbReference type="ARBA" id="ARBA00022450"/>
    </source>
</evidence>
<gene>
    <name evidence="9" type="ORF">C1SCF055_LOCUS22414</name>
</gene>
<keyword evidence="3" id="KW-0808">Transferase</keyword>
<dbReference type="Pfam" id="PF14765">
    <property type="entry name" value="PS-DH"/>
    <property type="match status" value="1"/>
</dbReference>
<keyword evidence="2" id="KW-0597">Phosphoprotein</keyword>
<accession>A0A9P1CQY3</accession>
<keyword evidence="1" id="KW-0596">Phosphopantetheine</keyword>
<dbReference type="SMART" id="SM00829">
    <property type="entry name" value="PKS_ER"/>
    <property type="match status" value="1"/>
</dbReference>
<dbReference type="PROSITE" id="PS52019">
    <property type="entry name" value="PKS_MFAS_DH"/>
    <property type="match status" value="1"/>
</dbReference>
<dbReference type="InterPro" id="IPR014031">
    <property type="entry name" value="Ketoacyl_synth_C"/>
</dbReference>
<dbReference type="Pfam" id="PF08240">
    <property type="entry name" value="ADH_N"/>
    <property type="match status" value="1"/>
</dbReference>
<dbReference type="InterPro" id="IPR014030">
    <property type="entry name" value="Ketoacyl_synth_N"/>
</dbReference>
<name>A0A9P1CQY3_9DINO</name>
<feature type="domain" description="PKS/mFAS DH" evidence="8">
    <location>
        <begin position="98"/>
        <end position="389"/>
    </location>
</feature>
<dbReference type="Pfam" id="PF08659">
    <property type="entry name" value="KR"/>
    <property type="match status" value="1"/>
</dbReference>
<dbReference type="Gene3D" id="3.10.129.110">
    <property type="entry name" value="Polyketide synthase dehydratase"/>
    <property type="match status" value="2"/>
</dbReference>
<evidence type="ECO:0000256" key="4">
    <source>
        <dbReference type="ARBA" id="ARBA00023268"/>
    </source>
</evidence>
<evidence type="ECO:0000313" key="9">
    <source>
        <dbReference type="EMBL" id="CAI3995890.1"/>
    </source>
</evidence>
<dbReference type="Proteomes" id="UP001152797">
    <property type="component" value="Unassembled WGS sequence"/>
</dbReference>
<dbReference type="InterPro" id="IPR013154">
    <property type="entry name" value="ADH-like_N"/>
</dbReference>
<proteinExistence type="predicted"/>
<dbReference type="InterPro" id="IPR009081">
    <property type="entry name" value="PP-bd_ACP"/>
</dbReference>
<feature type="active site" description="Proton donor; for dehydratase activity" evidence="5">
    <location>
        <position position="300"/>
    </location>
</feature>
<dbReference type="SMART" id="SM00825">
    <property type="entry name" value="PKS_KS"/>
    <property type="match status" value="1"/>
</dbReference>
<dbReference type="OrthoDB" id="428154at2759"/>
<dbReference type="SUPFAM" id="SSF51735">
    <property type="entry name" value="NAD(P)-binding Rossmann-fold domains"/>
    <property type="match status" value="3"/>
</dbReference>
<evidence type="ECO:0000256" key="2">
    <source>
        <dbReference type="ARBA" id="ARBA00022553"/>
    </source>
</evidence>
<dbReference type="InterPro" id="IPR049900">
    <property type="entry name" value="PKS_mFAS_DH"/>
</dbReference>
<dbReference type="GO" id="GO:0006633">
    <property type="term" value="P:fatty acid biosynthetic process"/>
    <property type="evidence" value="ECO:0007669"/>
    <property type="project" value="TreeGrafter"/>
</dbReference>
<dbReference type="GO" id="GO:0044550">
    <property type="term" value="P:secondary metabolite biosynthetic process"/>
    <property type="evidence" value="ECO:0007669"/>
    <property type="project" value="UniProtKB-ARBA"/>
</dbReference>
<feature type="domain" description="Carrier" evidence="6">
    <location>
        <begin position="1325"/>
        <end position="1404"/>
    </location>
</feature>
<evidence type="ECO:0000313" key="10">
    <source>
        <dbReference type="EMBL" id="CAL4783202.1"/>
    </source>
</evidence>
<dbReference type="InterPro" id="IPR013149">
    <property type="entry name" value="ADH-like_C"/>
</dbReference>
<dbReference type="InterPro" id="IPR050091">
    <property type="entry name" value="PKS_NRPS_Biosynth_Enz"/>
</dbReference>
<dbReference type="GO" id="GO:0005886">
    <property type="term" value="C:plasma membrane"/>
    <property type="evidence" value="ECO:0007669"/>
    <property type="project" value="TreeGrafter"/>
</dbReference>
<comment type="caution">
    <text evidence="9">The sequence shown here is derived from an EMBL/GenBank/DDBJ whole genome shotgun (WGS) entry which is preliminary data.</text>
</comment>
<dbReference type="SUPFAM" id="SSF47336">
    <property type="entry name" value="ACP-like"/>
    <property type="match status" value="2"/>
</dbReference>
<feature type="domain" description="Carrier" evidence="6">
    <location>
        <begin position="1239"/>
        <end position="1315"/>
    </location>
</feature>
<dbReference type="SUPFAM" id="SSF53901">
    <property type="entry name" value="Thiolase-like"/>
    <property type="match status" value="2"/>
</dbReference>
<dbReference type="EMBL" id="CAMXCT030002130">
    <property type="protein sequence ID" value="CAL4783202.1"/>
    <property type="molecule type" value="Genomic_DNA"/>
</dbReference>
<dbReference type="InterPro" id="IPR042104">
    <property type="entry name" value="PKS_dehydratase_sf"/>
</dbReference>
<feature type="region of interest" description="C-terminal hotdog fold" evidence="5">
    <location>
        <begin position="241"/>
        <end position="389"/>
    </location>
</feature>
<dbReference type="Pfam" id="PF00550">
    <property type="entry name" value="PP-binding"/>
    <property type="match status" value="2"/>
</dbReference>
<feature type="active site" description="Proton acceptor; for dehydratase activity" evidence="5">
    <location>
        <position position="129"/>
    </location>
</feature>
<dbReference type="SUPFAM" id="SSF50129">
    <property type="entry name" value="GroES-like"/>
    <property type="match status" value="1"/>
</dbReference>
<dbReference type="Pfam" id="PF02801">
    <property type="entry name" value="Ketoacyl-synt_C"/>
    <property type="match status" value="1"/>
</dbReference>
<evidence type="ECO:0000256" key="5">
    <source>
        <dbReference type="PROSITE-ProRule" id="PRU01363"/>
    </source>
</evidence>
<dbReference type="PANTHER" id="PTHR43775">
    <property type="entry name" value="FATTY ACID SYNTHASE"/>
    <property type="match status" value="1"/>
</dbReference>
<dbReference type="PROSITE" id="PS52004">
    <property type="entry name" value="KS3_2"/>
    <property type="match status" value="1"/>
</dbReference>
<dbReference type="Gene3D" id="3.40.50.720">
    <property type="entry name" value="NAD(P)-binding Rossmann-like Domain"/>
    <property type="match status" value="3"/>
</dbReference>
<dbReference type="InterPro" id="IPR036291">
    <property type="entry name" value="NAD(P)-bd_dom_sf"/>
</dbReference>
<organism evidence="9">
    <name type="scientific">Cladocopium goreaui</name>
    <dbReference type="NCBI Taxonomy" id="2562237"/>
    <lineage>
        <taxon>Eukaryota</taxon>
        <taxon>Sar</taxon>
        <taxon>Alveolata</taxon>
        <taxon>Dinophyceae</taxon>
        <taxon>Suessiales</taxon>
        <taxon>Symbiodiniaceae</taxon>
        <taxon>Cladocopium</taxon>
    </lineage>
</organism>
<dbReference type="InterPro" id="IPR036736">
    <property type="entry name" value="ACP-like_sf"/>
</dbReference>
<evidence type="ECO:0000259" key="7">
    <source>
        <dbReference type="PROSITE" id="PS52004"/>
    </source>
</evidence>
<dbReference type="Pfam" id="PF00109">
    <property type="entry name" value="ketoacyl-synt"/>
    <property type="match status" value="1"/>
</dbReference>
<reference evidence="9" key="1">
    <citation type="submission" date="2022-10" db="EMBL/GenBank/DDBJ databases">
        <authorList>
            <person name="Chen Y."/>
            <person name="Dougan E. K."/>
            <person name="Chan C."/>
            <person name="Rhodes N."/>
            <person name="Thang M."/>
        </authorList>
    </citation>
    <scope>NUCLEOTIDE SEQUENCE</scope>
</reference>
<evidence type="ECO:0000259" key="8">
    <source>
        <dbReference type="PROSITE" id="PS52019"/>
    </source>
</evidence>
<evidence type="ECO:0000256" key="3">
    <source>
        <dbReference type="ARBA" id="ARBA00022679"/>
    </source>
</evidence>
<keyword evidence="4" id="KW-0511">Multifunctional enzyme</keyword>
<dbReference type="PANTHER" id="PTHR43775:SF37">
    <property type="entry name" value="SI:DKEY-61P9.11"/>
    <property type="match status" value="1"/>
</dbReference>
<keyword evidence="11" id="KW-1185">Reference proteome</keyword>
<dbReference type="InterPro" id="IPR020806">
    <property type="entry name" value="PKS_PP-bd"/>
</dbReference>
<dbReference type="EMBL" id="CAMXCT010002130">
    <property type="protein sequence ID" value="CAI3995890.1"/>
    <property type="molecule type" value="Genomic_DNA"/>
</dbReference>
<dbReference type="Gene3D" id="3.90.180.10">
    <property type="entry name" value="Medium-chain alcohol dehydrogenases, catalytic domain"/>
    <property type="match status" value="1"/>
</dbReference>
<dbReference type="InterPro" id="IPR016039">
    <property type="entry name" value="Thiolase-like"/>
</dbReference>
<dbReference type="InterPro" id="IPR011032">
    <property type="entry name" value="GroES-like_sf"/>
</dbReference>
<protein>
    <submittedName>
        <fullName evidence="10">Oleandomycin polyketide synthase, modules 5 and 6</fullName>
    </submittedName>
</protein>
<dbReference type="PROSITE" id="PS50075">
    <property type="entry name" value="CARRIER"/>
    <property type="match status" value="2"/>
</dbReference>
<dbReference type="InterPro" id="IPR020841">
    <property type="entry name" value="PKS_Beta-ketoAc_synthase_dom"/>
</dbReference>
<dbReference type="Gene3D" id="3.40.47.10">
    <property type="match status" value="2"/>
</dbReference>
<feature type="region of interest" description="N-terminal hotdog fold" evidence="5">
    <location>
        <begin position="98"/>
        <end position="226"/>
    </location>
</feature>
<dbReference type="SMART" id="SM00826">
    <property type="entry name" value="PKS_DH"/>
    <property type="match status" value="1"/>
</dbReference>
<dbReference type="InterPro" id="IPR057326">
    <property type="entry name" value="KR_dom"/>
</dbReference>
<dbReference type="Pfam" id="PF00107">
    <property type="entry name" value="ADH_zinc_N"/>
    <property type="match status" value="1"/>
</dbReference>
<dbReference type="CDD" id="cd00833">
    <property type="entry name" value="PKS"/>
    <property type="match status" value="1"/>
</dbReference>
<evidence type="ECO:0000259" key="6">
    <source>
        <dbReference type="PROSITE" id="PS50075"/>
    </source>
</evidence>
<sequence>MAGLLKVMSMLPKRRAAPNLHFQALNPHCDLENFPSFIPSESTMDLAASGASSSGLSSFGFGGTNSHVVLEDSSAPEEAVEELPVFKRQSFAWQQRRHALLSRTLKTPEGVQVFAQPFAGKLLQLVSHHIIFGEIVVPGATYLEMLLAAGEFHLNCKDKQWSILKVGFTAPLVLKQGEEGKLARDVDLYLELFPDQHWSMSSYDPKERRKLATHAEGDLDLNFQELQYPSMDLAEVRQRCDEEVSIERLYVPFSKIGLPLQPRFRTVRHILRGEKEVLARIAAQDDGTNSGYLFNPAVIDGTFQGSMAFMLERHSTEVDGLNSLRIPLMVQKVTHYAQGSQTDIFVHHELVEITDRENCVNSKLCKEDGTAMLGFETLRFREVRPEHIAKMLQQATDDVEEDILQVEWSNLEGTPGSMKDGAGVLFIGAPAELAAALADTCPKANFISSSSGLELKGRKAVIHLGALAQEEPELAVLEDAVILAQADLADFGVGMALIAKGEDCPQMAYVTCGTQDHPSGPGSYLHAGLWGLARTIRMEERAMKLRCLDLDSPHLQPEVAAKAMVESLGTLLGMGAGAAESELAMREEQFKVSRLSRSPVQVRKPMRLQMSSRGSLSNLRPVPQAVRPQPGPEQVELRIRAIGLNFRDVLNVMGMYPGDPGNPGGDCSGTVCSVGGGEKEAAQLRPGHDVFGIAWGCLQTYAVTEALLLAPKPPSWSFEQMAAWSVTFATTEEAFQELAPLKQGERVLIHAATGGVGLVAVQFAQRVGATIFATAGSPGKVQHLRDMGVKYITSSRDAKAFDEDMKRFMKEDGADAEGGIDVVLNSLSHDDYIPKSLGFLKKGGRFMEIGKRLIWSHEQMRQERPDVQYEKIAMDWVMEYQPERYNVLMRRLVSQIEKGWWKEVPLTCYSANMVASQVGYEGLSSGIDAMRYLQRAQQIGKVVLTQPSRMQLVNDGRYVLSGGVGALGLVTTKMLAEEGAKSVVLLSRRGVVGDDLKSMWEKLQDFDLEFQVKACDVASLSDVQEMAMSLDSSKKMPVKGLIHLAAVLDDATLPKLTRRHLEKAYGAKVFGARHLRLCLQRSGALDFSVLFSSTSALLGCLVECWDVGGSSPGQGNYSAANMALDAHARYWKALGETVVAVQWGPWREVGMAATKGTVQRLKSQGLGSIGNTVGMAALAGSLGSSVPVVAACPVHWSQYLKQFGKAVPTFYSRFRREAASGAPAPAAGKGRALAPARAAVNAEQVQSMILAVAGEVTGSVVAAQEPLMEAGMDSLSAVEFRNRLSNELPGIKLPNTLIFDYPTVSAISMFAASQLSSMAGDVVAQAPGISVAEVEALVLSVAGEVTGHTVDAQEPLMDSGLDSLAAVEFRNRLSNELQGVKLPNTLIFDYPTVSAISAFAAAQVGATTAQGAGLAGLPQATAGQAAGISGLASSLPGRRDDGFWEDLLEKKDSVVEIPFTRWDLDMYYSSDPDAPGKTYAKHGGFIEGAELFDPSCFGLSPAEAASIDPQQRLLLEAAHTAFTAAGRDRDQLMGADVGVSVGQCQYDWFVMISVGDKFNPYTGTGIAASISSNRTSYIFGTKGPSLTCDTACSSSLVAADAALSSLRRGTSEAATWWQRELCEVLTAGTNLILGTGPYISFSKAKMLSEDGRCFTFDASANGYARGEGVGAAFLSFADVEDLARAMLCGSAANQDGRSASLTAPNGPSQQAVIRRALQEGAVEPKDVGLIECHGTGTALGDPIEVDALKGVLGETGSSVVLGAAKTNIAHLEGSAGIAGFLKSVHMLEKRQAPPNLHFQSLNPHIDMEDFPAVIPTELHELPAGTLASGLSSFGFGGTNAHLTFAAKRTATPEPPAETGAIAFRHASFPWRETAYRCLRRKIMEGRDTHFECTIKSDLFKVCAEHVAFGEIVVPGVVYVEHAMEAVKTIVGKEGYLKDLAMTWPLVIPKNADEPTATTVFLRFCQQGAQQWWRLIRGVSTRGCSENDEIQYLPSGKPSVCDIENGHRNS</sequence>